<dbReference type="AlphaFoldDB" id="A0A8J2MHF6"/>
<organism evidence="1 2">
    <name type="scientific">Allacma fusca</name>
    <dbReference type="NCBI Taxonomy" id="39272"/>
    <lineage>
        <taxon>Eukaryota</taxon>
        <taxon>Metazoa</taxon>
        <taxon>Ecdysozoa</taxon>
        <taxon>Arthropoda</taxon>
        <taxon>Hexapoda</taxon>
        <taxon>Collembola</taxon>
        <taxon>Symphypleona</taxon>
        <taxon>Sminthuridae</taxon>
        <taxon>Allacma</taxon>
    </lineage>
</organism>
<accession>A0A8J2MHF6</accession>
<proteinExistence type="predicted"/>
<sequence length="71" mass="8213">MRKFIKNEEDIRVVATLLGFMEFQKSLKDLFPRCDLTTNGPPGIIQQKEIDTFGIPLVDDNTYMQQHINAK</sequence>
<comment type="caution">
    <text evidence="1">The sequence shown here is derived from an EMBL/GenBank/DDBJ whole genome shotgun (WGS) entry which is preliminary data.</text>
</comment>
<reference evidence="1" key="1">
    <citation type="submission" date="2021-06" db="EMBL/GenBank/DDBJ databases">
        <authorList>
            <person name="Hodson N. C."/>
            <person name="Mongue J. A."/>
            <person name="Jaron S. K."/>
        </authorList>
    </citation>
    <scope>NUCLEOTIDE SEQUENCE</scope>
</reference>
<dbReference type="EMBL" id="CAJVCH010571822">
    <property type="protein sequence ID" value="CAG7838611.1"/>
    <property type="molecule type" value="Genomic_DNA"/>
</dbReference>
<evidence type="ECO:0000313" key="2">
    <source>
        <dbReference type="Proteomes" id="UP000708208"/>
    </source>
</evidence>
<keyword evidence="2" id="KW-1185">Reference proteome</keyword>
<dbReference type="Proteomes" id="UP000708208">
    <property type="component" value="Unassembled WGS sequence"/>
</dbReference>
<evidence type="ECO:0000313" key="1">
    <source>
        <dbReference type="EMBL" id="CAG7838611.1"/>
    </source>
</evidence>
<protein>
    <submittedName>
        <fullName evidence="1">Uncharacterized protein</fullName>
    </submittedName>
</protein>
<gene>
    <name evidence="1" type="ORF">AFUS01_LOCUS47561</name>
</gene>
<name>A0A8J2MHF6_9HEXA</name>